<sequence>MPKSTLTEVFGENATQTATSVTIQKADFATLTASASNSGSSLLSALLIKNKATLTQAAFDADVDKSIYLSEGFTSFIPRGTDNTQYRVDQIVVNLAKIDEDVTLDPDNY</sequence>
<evidence type="ECO:0000313" key="2">
    <source>
        <dbReference type="Proteomes" id="UP000640531"/>
    </source>
</evidence>
<dbReference type="Proteomes" id="UP000640531">
    <property type="component" value="Unassembled WGS sequence"/>
</dbReference>
<organism evidence="1 2">
    <name type="scientific">Anabaena lutea FACHB-196</name>
    <dbReference type="NCBI Taxonomy" id="2692881"/>
    <lineage>
        <taxon>Bacteria</taxon>
        <taxon>Bacillati</taxon>
        <taxon>Cyanobacteriota</taxon>
        <taxon>Cyanophyceae</taxon>
        <taxon>Nostocales</taxon>
        <taxon>Nostocaceae</taxon>
        <taxon>Anabaena</taxon>
    </lineage>
</organism>
<reference evidence="1 2" key="1">
    <citation type="journal article" date="2020" name="ISME J.">
        <title>Comparative genomics reveals insights into cyanobacterial evolution and habitat adaptation.</title>
        <authorList>
            <person name="Chen M.Y."/>
            <person name="Teng W.K."/>
            <person name="Zhao L."/>
            <person name="Hu C.X."/>
            <person name="Zhou Y.K."/>
            <person name="Han B.P."/>
            <person name="Song L.R."/>
            <person name="Shu W.S."/>
        </authorList>
    </citation>
    <scope>NUCLEOTIDE SEQUENCE [LARGE SCALE GENOMIC DNA]</scope>
    <source>
        <strain evidence="1 2">FACHB-196</strain>
    </source>
</reference>
<protein>
    <submittedName>
        <fullName evidence="1">Uncharacterized protein</fullName>
    </submittedName>
</protein>
<accession>A0ABR8FKV4</accession>
<dbReference type="EMBL" id="JACJST010000024">
    <property type="protein sequence ID" value="MBD2570441.1"/>
    <property type="molecule type" value="Genomic_DNA"/>
</dbReference>
<keyword evidence="2" id="KW-1185">Reference proteome</keyword>
<name>A0ABR8FKV4_9NOST</name>
<evidence type="ECO:0000313" key="1">
    <source>
        <dbReference type="EMBL" id="MBD2570441.1"/>
    </source>
</evidence>
<proteinExistence type="predicted"/>
<comment type="caution">
    <text evidence="1">The sequence shown here is derived from an EMBL/GenBank/DDBJ whole genome shotgun (WGS) entry which is preliminary data.</text>
</comment>
<gene>
    <name evidence="1" type="ORF">H6G59_21590</name>
</gene>